<reference evidence="1 2" key="1">
    <citation type="journal article" date="2018" name="Front. Plant Sci.">
        <title>Red Clover (Trifolium pratense) and Zigzag Clover (T. medium) - A Picture of Genomic Similarities and Differences.</title>
        <authorList>
            <person name="Dluhosova J."/>
            <person name="Istvanek J."/>
            <person name="Nedelnik J."/>
            <person name="Repkova J."/>
        </authorList>
    </citation>
    <scope>NUCLEOTIDE SEQUENCE [LARGE SCALE GENOMIC DNA]</scope>
    <source>
        <strain evidence="2">cv. 10/8</strain>
        <tissue evidence="1">Leaf</tissue>
    </source>
</reference>
<accession>A0A392RK94</accession>
<keyword evidence="2" id="KW-1185">Reference proteome</keyword>
<sequence length="81" mass="9318">MVNLKYLDDECHDGMEVRIFPSMEVLHLHKLRNIEGLLKVERGEMFPCLSKLTIESCPKLGLPCLPSLKELHVNECNNEIL</sequence>
<dbReference type="Gene3D" id="3.80.10.10">
    <property type="entry name" value="Ribonuclease Inhibitor"/>
    <property type="match status" value="1"/>
</dbReference>
<dbReference type="InterPro" id="IPR032675">
    <property type="entry name" value="LRR_dom_sf"/>
</dbReference>
<proteinExistence type="predicted"/>
<comment type="caution">
    <text evidence="1">The sequence shown here is derived from an EMBL/GenBank/DDBJ whole genome shotgun (WGS) entry which is preliminary data.</text>
</comment>
<protein>
    <submittedName>
        <fullName evidence="1">NBS-LRR resistance protein</fullName>
    </submittedName>
</protein>
<organism evidence="1 2">
    <name type="scientific">Trifolium medium</name>
    <dbReference type="NCBI Taxonomy" id="97028"/>
    <lineage>
        <taxon>Eukaryota</taxon>
        <taxon>Viridiplantae</taxon>
        <taxon>Streptophyta</taxon>
        <taxon>Embryophyta</taxon>
        <taxon>Tracheophyta</taxon>
        <taxon>Spermatophyta</taxon>
        <taxon>Magnoliopsida</taxon>
        <taxon>eudicotyledons</taxon>
        <taxon>Gunneridae</taxon>
        <taxon>Pentapetalae</taxon>
        <taxon>rosids</taxon>
        <taxon>fabids</taxon>
        <taxon>Fabales</taxon>
        <taxon>Fabaceae</taxon>
        <taxon>Papilionoideae</taxon>
        <taxon>50 kb inversion clade</taxon>
        <taxon>NPAAA clade</taxon>
        <taxon>Hologalegina</taxon>
        <taxon>IRL clade</taxon>
        <taxon>Trifolieae</taxon>
        <taxon>Trifolium</taxon>
    </lineage>
</organism>
<feature type="non-terminal residue" evidence="1">
    <location>
        <position position="81"/>
    </location>
</feature>
<dbReference type="EMBL" id="LXQA010236304">
    <property type="protein sequence ID" value="MCI36679.1"/>
    <property type="molecule type" value="Genomic_DNA"/>
</dbReference>
<evidence type="ECO:0000313" key="1">
    <source>
        <dbReference type="EMBL" id="MCI36679.1"/>
    </source>
</evidence>
<dbReference type="Proteomes" id="UP000265520">
    <property type="component" value="Unassembled WGS sequence"/>
</dbReference>
<name>A0A392RK94_9FABA</name>
<evidence type="ECO:0000313" key="2">
    <source>
        <dbReference type="Proteomes" id="UP000265520"/>
    </source>
</evidence>
<dbReference type="AlphaFoldDB" id="A0A392RK94"/>